<evidence type="ECO:0000256" key="2">
    <source>
        <dbReference type="ARBA" id="ARBA00023002"/>
    </source>
</evidence>
<protein>
    <submittedName>
        <fullName evidence="4">Uncharacterized oxidoreductase</fullName>
    </submittedName>
</protein>
<dbReference type="PRINTS" id="PR00081">
    <property type="entry name" value="GDHRDH"/>
</dbReference>
<dbReference type="PANTHER" id="PTHR44196:SF1">
    <property type="entry name" value="DEHYDROGENASE_REDUCTASE SDR FAMILY MEMBER 7B"/>
    <property type="match status" value="1"/>
</dbReference>
<evidence type="ECO:0000256" key="1">
    <source>
        <dbReference type="ARBA" id="ARBA00006484"/>
    </source>
</evidence>
<dbReference type="GO" id="GO:0016020">
    <property type="term" value="C:membrane"/>
    <property type="evidence" value="ECO:0007669"/>
    <property type="project" value="TreeGrafter"/>
</dbReference>
<evidence type="ECO:0000259" key="3">
    <source>
        <dbReference type="SMART" id="SM00822"/>
    </source>
</evidence>
<gene>
    <name evidence="4" type="ORF">SAMN06295900_116138</name>
</gene>
<evidence type="ECO:0000313" key="5">
    <source>
        <dbReference type="Proteomes" id="UP000192911"/>
    </source>
</evidence>
<name>A0A1X7GKX3_TRICW</name>
<keyword evidence="2" id="KW-0560">Oxidoreductase</keyword>
<proteinExistence type="inferred from homology"/>
<dbReference type="Proteomes" id="UP000192911">
    <property type="component" value="Unassembled WGS sequence"/>
</dbReference>
<dbReference type="InterPro" id="IPR057326">
    <property type="entry name" value="KR_dom"/>
</dbReference>
<dbReference type="GO" id="GO:0016491">
    <property type="term" value="F:oxidoreductase activity"/>
    <property type="evidence" value="ECO:0007669"/>
    <property type="project" value="UniProtKB-KW"/>
</dbReference>
<dbReference type="CDD" id="cd05370">
    <property type="entry name" value="SDR_c2"/>
    <property type="match status" value="1"/>
</dbReference>
<dbReference type="GeneID" id="95552123"/>
<accession>A0A1X7GKX3</accession>
<keyword evidence="5" id="KW-1185">Reference proteome</keyword>
<dbReference type="RefSeq" id="WP_085229910.1">
    <property type="nucleotide sequence ID" value="NZ_BSQD01000014.1"/>
</dbReference>
<dbReference type="PANTHER" id="PTHR44196">
    <property type="entry name" value="DEHYDROGENASE/REDUCTASE SDR FAMILY MEMBER 7B"/>
    <property type="match status" value="1"/>
</dbReference>
<dbReference type="Pfam" id="PF00106">
    <property type="entry name" value="adh_short"/>
    <property type="match status" value="1"/>
</dbReference>
<evidence type="ECO:0000313" key="4">
    <source>
        <dbReference type="EMBL" id="SMF71276.1"/>
    </source>
</evidence>
<dbReference type="Gene3D" id="3.40.50.720">
    <property type="entry name" value="NAD(P)-binding Rossmann-like Domain"/>
    <property type="match status" value="1"/>
</dbReference>
<feature type="domain" description="Ketoreductase" evidence="3">
    <location>
        <begin position="6"/>
        <end position="181"/>
    </location>
</feature>
<dbReference type="SUPFAM" id="SSF51735">
    <property type="entry name" value="NAD(P)-binding Rossmann-fold domains"/>
    <property type="match status" value="1"/>
</dbReference>
<dbReference type="InterPro" id="IPR036291">
    <property type="entry name" value="NAD(P)-bd_dom_sf"/>
</dbReference>
<organism evidence="4 5">
    <name type="scientific">Trinickia caryophylli</name>
    <name type="common">Paraburkholderia caryophylli</name>
    <dbReference type="NCBI Taxonomy" id="28094"/>
    <lineage>
        <taxon>Bacteria</taxon>
        <taxon>Pseudomonadati</taxon>
        <taxon>Pseudomonadota</taxon>
        <taxon>Betaproteobacteria</taxon>
        <taxon>Burkholderiales</taxon>
        <taxon>Burkholderiaceae</taxon>
        <taxon>Trinickia</taxon>
    </lineage>
</organism>
<dbReference type="PROSITE" id="PS00061">
    <property type="entry name" value="ADH_SHORT"/>
    <property type="match status" value="1"/>
</dbReference>
<dbReference type="InterPro" id="IPR020904">
    <property type="entry name" value="Sc_DH/Rdtase_CS"/>
</dbReference>
<dbReference type="EMBL" id="FXAH01000016">
    <property type="protein sequence ID" value="SMF71276.1"/>
    <property type="molecule type" value="Genomic_DNA"/>
</dbReference>
<dbReference type="InterPro" id="IPR002347">
    <property type="entry name" value="SDR_fam"/>
</dbReference>
<dbReference type="AlphaFoldDB" id="A0A1X7GKX3"/>
<sequence length="260" mass="28088">MNVTGNTILITGGGSGIGRALAEAFHRLGNKVIVAGRREAALRAVAQANPGIETAVLDVSDAAGIERFAEKVARDYPSLNVVLNNAGIMSLEDWSAESVDISVAESTITTNLLAPIRLTAALLPHLKKQARSTVMFVSSGLGFLTLAPTATYCATKAAIHAFSDALRYQLRATSVDVVEIVPPYVQTELMGEHQASDPNAMPLAEFIDEVMGILKTQPDVREVLVKRVYPLRFAAEQGYEKYREQFQTFNDRSASALPKQ</sequence>
<dbReference type="STRING" id="28094.SAMN06295900_116138"/>
<comment type="similarity">
    <text evidence="1">Belongs to the short-chain dehydrogenases/reductases (SDR) family.</text>
</comment>
<dbReference type="OrthoDB" id="9810734at2"/>
<dbReference type="SMART" id="SM00822">
    <property type="entry name" value="PKS_KR"/>
    <property type="match status" value="1"/>
</dbReference>
<reference evidence="5" key="1">
    <citation type="submission" date="2017-04" db="EMBL/GenBank/DDBJ databases">
        <authorList>
            <person name="Varghese N."/>
            <person name="Submissions S."/>
        </authorList>
    </citation>
    <scope>NUCLEOTIDE SEQUENCE [LARGE SCALE GENOMIC DNA]</scope>
    <source>
        <strain evidence="5">Ballard 720</strain>
    </source>
</reference>